<protein>
    <submittedName>
        <fullName evidence="2">Putative Rossmann-fold-type glycoside hydrolase</fullName>
    </submittedName>
</protein>
<dbReference type="Gene3D" id="3.40.50.720">
    <property type="entry name" value="NAD(P)-binding Rossmann-like Domain"/>
    <property type="match status" value="1"/>
</dbReference>
<dbReference type="PROSITE" id="PS51318">
    <property type="entry name" value="TAT"/>
    <property type="match status" value="1"/>
</dbReference>
<dbReference type="SUPFAM" id="SSF55347">
    <property type="entry name" value="Glyceraldehyde-3-phosphate dehydrogenase-like, C-terminal domain"/>
    <property type="match status" value="1"/>
</dbReference>
<dbReference type="InterPro" id="IPR000683">
    <property type="entry name" value="Gfo/Idh/MocA-like_OxRdtase_N"/>
</dbReference>
<dbReference type="OrthoDB" id="9788246at2"/>
<dbReference type="AlphaFoldDB" id="A0A5C1AG95"/>
<organism evidence="2 3">
    <name type="scientific">Limnoglobus roseus</name>
    <dbReference type="NCBI Taxonomy" id="2598579"/>
    <lineage>
        <taxon>Bacteria</taxon>
        <taxon>Pseudomonadati</taxon>
        <taxon>Planctomycetota</taxon>
        <taxon>Planctomycetia</taxon>
        <taxon>Gemmatales</taxon>
        <taxon>Gemmataceae</taxon>
        <taxon>Limnoglobus</taxon>
    </lineage>
</organism>
<keyword evidence="3" id="KW-1185">Reference proteome</keyword>
<dbReference type="Gene3D" id="3.30.360.10">
    <property type="entry name" value="Dihydrodipicolinate Reductase, domain 2"/>
    <property type="match status" value="1"/>
</dbReference>
<dbReference type="SUPFAM" id="SSF51735">
    <property type="entry name" value="NAD(P)-binding Rossmann-fold domains"/>
    <property type="match status" value="1"/>
</dbReference>
<dbReference type="GO" id="GO:0016787">
    <property type="term" value="F:hydrolase activity"/>
    <property type="evidence" value="ECO:0007669"/>
    <property type="project" value="UniProtKB-KW"/>
</dbReference>
<name>A0A5C1AG95_9BACT</name>
<dbReference type="RefSeq" id="WP_149110896.1">
    <property type="nucleotide sequence ID" value="NZ_CP042425.1"/>
</dbReference>
<dbReference type="InterPro" id="IPR006311">
    <property type="entry name" value="TAT_signal"/>
</dbReference>
<dbReference type="KEGG" id="lrs:PX52LOC_03073"/>
<feature type="domain" description="Gfo/Idh/MocA-like oxidoreductase N-terminal" evidence="1">
    <location>
        <begin position="114"/>
        <end position="186"/>
    </location>
</feature>
<dbReference type="InterPro" id="IPR050463">
    <property type="entry name" value="Gfo/Idh/MocA_oxidrdct_glycsds"/>
</dbReference>
<reference evidence="3" key="1">
    <citation type="submission" date="2019-08" db="EMBL/GenBank/DDBJ databases">
        <title>Limnoglobus roseus gen. nov., sp. nov., a novel freshwater planctomycete with a giant genome from the family Gemmataceae.</title>
        <authorList>
            <person name="Kulichevskaya I.S."/>
            <person name="Naumoff D.G."/>
            <person name="Miroshnikov K."/>
            <person name="Ivanova A."/>
            <person name="Philippov D.A."/>
            <person name="Hakobyan A."/>
            <person name="Rijpstra I.C."/>
            <person name="Sinninghe Damste J.S."/>
            <person name="Liesack W."/>
            <person name="Dedysh S.N."/>
        </authorList>
    </citation>
    <scope>NUCLEOTIDE SEQUENCE [LARGE SCALE GENOMIC DNA]</scope>
    <source>
        <strain evidence="3">PX52</strain>
    </source>
</reference>
<evidence type="ECO:0000259" key="1">
    <source>
        <dbReference type="Pfam" id="PF01408"/>
    </source>
</evidence>
<dbReference type="PANTHER" id="PTHR43818:SF5">
    <property type="entry name" value="OXIDOREDUCTASE FAMILY PROTEIN"/>
    <property type="match status" value="1"/>
</dbReference>
<dbReference type="GO" id="GO:0000166">
    <property type="term" value="F:nucleotide binding"/>
    <property type="evidence" value="ECO:0007669"/>
    <property type="project" value="InterPro"/>
</dbReference>
<dbReference type="PANTHER" id="PTHR43818">
    <property type="entry name" value="BCDNA.GH03377"/>
    <property type="match status" value="1"/>
</dbReference>
<gene>
    <name evidence="2" type="ORF">PX52LOC_03073</name>
</gene>
<dbReference type="EMBL" id="CP042425">
    <property type="protein sequence ID" value="QEL16134.1"/>
    <property type="molecule type" value="Genomic_DNA"/>
</dbReference>
<accession>A0A5C1AG95</accession>
<dbReference type="Pfam" id="PF01408">
    <property type="entry name" value="GFO_IDH_MocA"/>
    <property type="match status" value="1"/>
</dbReference>
<evidence type="ECO:0000313" key="2">
    <source>
        <dbReference type="EMBL" id="QEL16134.1"/>
    </source>
</evidence>
<sequence length="466" mass="51042">MSTPTPTPDRRRFIRTAAAGAALTLAADSYAKVPGANDRVGVAFLGCGGRAQAHINLVLKLAEAHAVAPAGVCDVWDGLDEEYTHTFAGTGTRRRYSQGLYPSAVKCGFSPNDKARVVKDYRRLLELKDVDVVCISTPDHWHARQTLDALAAGKDVYVEKPMTRTPAEAIAVTDAAAKANRVVVVGVQGLTDPSWRTANDLIRKGDLGHVAQLQAGAFRNDARGQWRFYRTVEQMNPKTIAWDLFLGHRFDVNGVKLSPPPSVLPFDRATFTQWRCRSAFSSGPISDLLIHPATKMLAATGLRFPNRVTGAGGLFLERDGRDVPDVATIIADFREGTQILLTATTISGYPLEEVIRGRNGNVKFVKGGVHLYRDDPEKAGVLPQRHDKPLEPTERFAVDAPRNETEAMWTHFLDCVRTRNRDTLCPPDLGAAAVTLLAMGWDASRLGMTLTWDRDRREARPASVGI</sequence>
<dbReference type="Proteomes" id="UP000324974">
    <property type="component" value="Chromosome"/>
</dbReference>
<proteinExistence type="predicted"/>
<keyword evidence="2" id="KW-0378">Hydrolase</keyword>
<evidence type="ECO:0000313" key="3">
    <source>
        <dbReference type="Proteomes" id="UP000324974"/>
    </source>
</evidence>
<dbReference type="InterPro" id="IPR036291">
    <property type="entry name" value="NAD(P)-bd_dom_sf"/>
</dbReference>